<evidence type="ECO:0000313" key="2">
    <source>
        <dbReference type="Proteomes" id="UP000027442"/>
    </source>
</evidence>
<comment type="caution">
    <text evidence="1">The sequence shown here is derived from an EMBL/GenBank/DDBJ whole genome shotgun (WGS) entry which is preliminary data.</text>
</comment>
<evidence type="ECO:0000313" key="1">
    <source>
        <dbReference type="EMBL" id="KDR51069.1"/>
    </source>
</evidence>
<sequence>MHIILQGRRSWSFYVRAICLGKPMAKDNIIRQWHLPAYLPIE</sequence>
<dbReference type="HOGENOM" id="CLU_3255800_0_0_10"/>
<proteinExistence type="predicted"/>
<keyword evidence="2" id="KW-1185">Reference proteome</keyword>
<gene>
    <name evidence="1" type="ORF">HMPREF1991_02856</name>
</gene>
<reference evidence="1 2" key="1">
    <citation type="submission" date="2013-08" db="EMBL/GenBank/DDBJ databases">
        <authorList>
            <person name="Weinstock G."/>
            <person name="Sodergren E."/>
            <person name="Wylie T."/>
            <person name="Fulton L."/>
            <person name="Fulton R."/>
            <person name="Fronick C."/>
            <person name="O'Laughlin M."/>
            <person name="Godfrey J."/>
            <person name="Miner T."/>
            <person name="Herter B."/>
            <person name="Appelbaum E."/>
            <person name="Cordes M."/>
            <person name="Lek S."/>
            <person name="Wollam A."/>
            <person name="Pepin K.H."/>
            <person name="Palsikar V.B."/>
            <person name="Mitreva M."/>
            <person name="Wilson R.K."/>
        </authorList>
    </citation>
    <scope>NUCLEOTIDE SEQUENCE [LARGE SCALE GENOMIC DNA]</scope>
    <source>
        <strain evidence="1 2">ATCC 15930</strain>
    </source>
</reference>
<dbReference type="Proteomes" id="UP000027442">
    <property type="component" value="Unassembled WGS sequence"/>
</dbReference>
<name>A0A069QGC2_HOYLO</name>
<dbReference type="AlphaFoldDB" id="A0A069QGC2"/>
<protein>
    <submittedName>
        <fullName evidence="1">Uncharacterized protein</fullName>
    </submittedName>
</protein>
<dbReference type="EMBL" id="JNGW01000123">
    <property type="protein sequence ID" value="KDR51069.1"/>
    <property type="molecule type" value="Genomic_DNA"/>
</dbReference>
<dbReference type="PATRIC" id="fig|1122985.7.peg.2952"/>
<organism evidence="1 2">
    <name type="scientific">Hoylesella loescheii DSM 19665 = JCM 12249 = ATCC 15930</name>
    <dbReference type="NCBI Taxonomy" id="1122985"/>
    <lineage>
        <taxon>Bacteria</taxon>
        <taxon>Pseudomonadati</taxon>
        <taxon>Bacteroidota</taxon>
        <taxon>Bacteroidia</taxon>
        <taxon>Bacteroidales</taxon>
        <taxon>Prevotellaceae</taxon>
        <taxon>Hoylesella</taxon>
    </lineage>
</organism>
<accession>A0A069QGC2</accession>